<feature type="non-terminal residue" evidence="1">
    <location>
        <position position="128"/>
    </location>
</feature>
<proteinExistence type="predicted"/>
<dbReference type="AlphaFoldDB" id="A0A4R0XI73"/>
<comment type="caution">
    <text evidence="1">The sequence shown here is derived from an EMBL/GenBank/DDBJ whole genome shotgun (WGS) entry which is preliminary data.</text>
</comment>
<dbReference type="Proteomes" id="UP000294192">
    <property type="component" value="Unassembled WGS sequence"/>
</dbReference>
<protein>
    <submittedName>
        <fullName evidence="1">Uncharacterized protein</fullName>
    </submittedName>
</protein>
<evidence type="ECO:0000313" key="2">
    <source>
        <dbReference type="Proteomes" id="UP000294192"/>
    </source>
</evidence>
<sequence length="128" mass="14979">MNNINAIKSFLLSSNKKDGDKLYKLLSTWELHKKYLLEEEEYYLNAIYNNASITLHPKFIEKKRHEMAKKIREDAKLIKISAPTSFGKTYQIIKYSEELKGGVVFISPTISLCNEYFIKLIKNKDKKV</sequence>
<name>A0A4R0XI73_9MOLU</name>
<accession>A0A4R0XI73</accession>
<dbReference type="InterPro" id="IPR027417">
    <property type="entry name" value="P-loop_NTPase"/>
</dbReference>
<gene>
    <name evidence="1" type="ORF">C4B24_04915</name>
</gene>
<evidence type="ECO:0000313" key="1">
    <source>
        <dbReference type="EMBL" id="TCG10283.1"/>
    </source>
</evidence>
<reference evidence="1 2" key="1">
    <citation type="submission" date="2018-02" db="EMBL/GenBank/DDBJ databases">
        <title>Mycoplasma marinum and Mycoplasma todarodis sp. nov., moderately halophilic and psychrotolerant mycoplasmas isolated from cephalopods.</title>
        <authorList>
            <person name="Viver T."/>
        </authorList>
    </citation>
    <scope>NUCLEOTIDE SEQUENCE [LARGE SCALE GENOMIC DNA]</scope>
    <source>
        <strain evidence="1 2">PE</strain>
    </source>
</reference>
<dbReference type="SUPFAM" id="SSF52540">
    <property type="entry name" value="P-loop containing nucleoside triphosphate hydrolases"/>
    <property type="match status" value="1"/>
</dbReference>
<dbReference type="EMBL" id="PSZO01000082">
    <property type="protein sequence ID" value="TCG10283.1"/>
    <property type="molecule type" value="Genomic_DNA"/>
</dbReference>
<dbReference type="RefSeq" id="WP_131599640.1">
    <property type="nucleotide sequence ID" value="NZ_PSZO01000082.1"/>
</dbReference>
<dbReference type="OrthoDB" id="9815222at2"/>
<dbReference type="Gene3D" id="3.40.50.300">
    <property type="entry name" value="P-loop containing nucleotide triphosphate hydrolases"/>
    <property type="match status" value="1"/>
</dbReference>
<keyword evidence="2" id="KW-1185">Reference proteome</keyword>
<organism evidence="1 2">
    <name type="scientific">Mycoplasma marinum</name>
    <dbReference type="NCBI Taxonomy" id="1937190"/>
    <lineage>
        <taxon>Bacteria</taxon>
        <taxon>Bacillati</taxon>
        <taxon>Mycoplasmatota</taxon>
        <taxon>Mollicutes</taxon>
        <taxon>Mycoplasmataceae</taxon>
        <taxon>Mycoplasma</taxon>
    </lineage>
</organism>